<feature type="modified residue" description="4-aspartylphosphate" evidence="6">
    <location>
        <position position="51"/>
    </location>
</feature>
<dbReference type="PROSITE" id="PS50110">
    <property type="entry name" value="RESPONSE_REGULATORY"/>
    <property type="match status" value="1"/>
</dbReference>
<dbReference type="SMART" id="SM00862">
    <property type="entry name" value="Trans_reg_C"/>
    <property type="match status" value="1"/>
</dbReference>
<accession>A0AAP5WED3</accession>
<keyword evidence="12" id="KW-1185">Reference proteome</keyword>
<dbReference type="EMBL" id="LXND01000075">
    <property type="protein sequence ID" value="OAD63422.1"/>
    <property type="molecule type" value="Genomic_DNA"/>
</dbReference>
<dbReference type="Pfam" id="PF00072">
    <property type="entry name" value="Response_reg"/>
    <property type="match status" value="1"/>
</dbReference>
<dbReference type="AlphaFoldDB" id="A0AAP5WED3"/>
<dbReference type="Gene3D" id="1.10.10.10">
    <property type="entry name" value="Winged helix-like DNA-binding domain superfamily/Winged helix DNA-binding domain"/>
    <property type="match status" value="1"/>
</dbReference>
<dbReference type="InterPro" id="IPR001867">
    <property type="entry name" value="OmpR/PhoB-type_DNA-bd"/>
</dbReference>
<dbReference type="GO" id="GO:0000156">
    <property type="term" value="F:phosphorelay response regulator activity"/>
    <property type="evidence" value="ECO:0007669"/>
    <property type="project" value="TreeGrafter"/>
</dbReference>
<keyword evidence="3" id="KW-0805">Transcription regulation</keyword>
<keyword evidence="4 7" id="KW-0238">DNA-binding</keyword>
<evidence type="ECO:0000256" key="1">
    <source>
        <dbReference type="ARBA" id="ARBA00022553"/>
    </source>
</evidence>
<name>A0AAP5WED3_9LACO</name>
<evidence type="ECO:0000313" key="11">
    <source>
        <dbReference type="EMBL" id="OAD63422.1"/>
    </source>
</evidence>
<dbReference type="GO" id="GO:0032993">
    <property type="term" value="C:protein-DNA complex"/>
    <property type="evidence" value="ECO:0007669"/>
    <property type="project" value="TreeGrafter"/>
</dbReference>
<evidence type="ECO:0000256" key="7">
    <source>
        <dbReference type="PROSITE-ProRule" id="PRU01091"/>
    </source>
</evidence>
<organism evidence="10 13">
    <name type="scientific">Pediococcus parvulus</name>
    <dbReference type="NCBI Taxonomy" id="54062"/>
    <lineage>
        <taxon>Bacteria</taxon>
        <taxon>Bacillati</taxon>
        <taxon>Bacillota</taxon>
        <taxon>Bacilli</taxon>
        <taxon>Lactobacillales</taxon>
        <taxon>Lactobacillaceae</taxon>
        <taxon>Pediococcus</taxon>
    </lineage>
</organism>
<keyword evidence="2" id="KW-0902">Two-component regulatory system</keyword>
<keyword evidence="5" id="KW-0804">Transcription</keyword>
<gene>
    <name evidence="11" type="ORF">A7K95_09510</name>
    <name evidence="10" type="ORF">GA842_09060</name>
</gene>
<dbReference type="GO" id="GO:0000976">
    <property type="term" value="F:transcription cis-regulatory region binding"/>
    <property type="evidence" value="ECO:0007669"/>
    <property type="project" value="TreeGrafter"/>
</dbReference>
<evidence type="ECO:0000256" key="4">
    <source>
        <dbReference type="ARBA" id="ARBA00023125"/>
    </source>
</evidence>
<dbReference type="PANTHER" id="PTHR48111:SF2">
    <property type="entry name" value="RESPONSE REGULATOR SAER"/>
    <property type="match status" value="1"/>
</dbReference>
<dbReference type="Proteomes" id="UP000077280">
    <property type="component" value="Unassembled WGS sequence"/>
</dbReference>
<dbReference type="GO" id="GO:0005829">
    <property type="term" value="C:cytosol"/>
    <property type="evidence" value="ECO:0007669"/>
    <property type="project" value="TreeGrafter"/>
</dbReference>
<evidence type="ECO:0000259" key="8">
    <source>
        <dbReference type="PROSITE" id="PS50110"/>
    </source>
</evidence>
<dbReference type="GO" id="GO:0006355">
    <property type="term" value="P:regulation of DNA-templated transcription"/>
    <property type="evidence" value="ECO:0007669"/>
    <property type="project" value="InterPro"/>
</dbReference>
<protein>
    <submittedName>
        <fullName evidence="10 11">Response regulator</fullName>
    </submittedName>
</protein>
<dbReference type="Proteomes" id="UP001275867">
    <property type="component" value="Unassembled WGS sequence"/>
</dbReference>
<feature type="DNA-binding region" description="OmpR/PhoB-type" evidence="7">
    <location>
        <begin position="124"/>
        <end position="222"/>
    </location>
</feature>
<evidence type="ECO:0000256" key="3">
    <source>
        <dbReference type="ARBA" id="ARBA00023015"/>
    </source>
</evidence>
<reference evidence="10" key="2">
    <citation type="submission" date="2019-10" db="EMBL/GenBank/DDBJ databases">
        <title>Malate fermentation in French cider.</title>
        <authorList>
            <person name="Cousin F.J."/>
            <person name="Medina Fernandez S."/>
            <person name="Misery B."/>
            <person name="Laplace J.-M."/>
            <person name="Cretenet M."/>
        </authorList>
    </citation>
    <scope>NUCLEOTIDE SEQUENCE</scope>
    <source>
        <strain evidence="10">UCMA15901</strain>
    </source>
</reference>
<evidence type="ECO:0000313" key="12">
    <source>
        <dbReference type="Proteomes" id="UP000077280"/>
    </source>
</evidence>
<dbReference type="SUPFAM" id="SSF52172">
    <property type="entry name" value="CheY-like"/>
    <property type="match status" value="1"/>
</dbReference>
<evidence type="ECO:0000313" key="10">
    <source>
        <dbReference type="EMBL" id="MDV7694999.1"/>
    </source>
</evidence>
<dbReference type="InterPro" id="IPR036388">
    <property type="entry name" value="WH-like_DNA-bd_sf"/>
</dbReference>
<evidence type="ECO:0000313" key="13">
    <source>
        <dbReference type="Proteomes" id="UP001275867"/>
    </source>
</evidence>
<feature type="domain" description="Response regulatory" evidence="8">
    <location>
        <begin position="3"/>
        <end position="115"/>
    </location>
</feature>
<comment type="caution">
    <text evidence="10">The sequence shown here is derived from an EMBL/GenBank/DDBJ whole genome shotgun (WGS) entry which is preliminary data.</text>
</comment>
<sequence length="222" mass="25456">METVLIVEDNDEMQQLLKKVLQTHYHILSAYSGTEGLLVFNENQVDLVLLDRMLPGKNGDEVLKELRQSTAVPVIILTALDARADVAKFLLAGANDYIIKPFDIEELQARIRVQLRDHISPEENASVTYKNITLLTDIFSVTNGTQTVLLKKKEFEILKLPFKHPKQVFTREQIYRAVWQADYYDDDNTMNVHLSNLRKMLQQLDPENDYIATVWGIGVKLA</sequence>
<evidence type="ECO:0000256" key="6">
    <source>
        <dbReference type="PROSITE-ProRule" id="PRU00169"/>
    </source>
</evidence>
<dbReference type="Gene3D" id="3.40.50.2300">
    <property type="match status" value="1"/>
</dbReference>
<evidence type="ECO:0000256" key="5">
    <source>
        <dbReference type="ARBA" id="ARBA00023163"/>
    </source>
</evidence>
<evidence type="ECO:0000259" key="9">
    <source>
        <dbReference type="PROSITE" id="PS51755"/>
    </source>
</evidence>
<dbReference type="InterPro" id="IPR039420">
    <property type="entry name" value="WalR-like"/>
</dbReference>
<dbReference type="PROSITE" id="PS51755">
    <property type="entry name" value="OMPR_PHOB"/>
    <property type="match status" value="1"/>
</dbReference>
<dbReference type="RefSeq" id="WP_068807763.1">
    <property type="nucleotide sequence ID" value="NZ_LXND01000075.1"/>
</dbReference>
<reference evidence="11 12" key="1">
    <citation type="submission" date="2016-05" db="EMBL/GenBank/DDBJ databases">
        <title>Draft genome sequence of Pediococcus parvulus 2.6, a probiotic beta-glucan producer strain.</title>
        <authorList>
            <person name="Mohedano M.L."/>
            <person name="Perez-Ramos A."/>
            <person name="Duenas M.T."/>
            <person name="Lamontanara A."/>
            <person name="Orru L."/>
            <person name="Spano G."/>
            <person name="Capozzi V."/>
            <person name="Lopez P."/>
        </authorList>
    </citation>
    <scope>NUCLEOTIDE SEQUENCE [LARGE SCALE GENOMIC DNA]</scope>
    <source>
        <strain evidence="11 12">2.6</strain>
    </source>
</reference>
<proteinExistence type="predicted"/>
<dbReference type="PANTHER" id="PTHR48111">
    <property type="entry name" value="REGULATOR OF RPOS"/>
    <property type="match status" value="1"/>
</dbReference>
<dbReference type="InterPro" id="IPR011006">
    <property type="entry name" value="CheY-like_superfamily"/>
</dbReference>
<evidence type="ECO:0000256" key="2">
    <source>
        <dbReference type="ARBA" id="ARBA00023012"/>
    </source>
</evidence>
<dbReference type="CDD" id="cd00383">
    <property type="entry name" value="trans_reg_C"/>
    <property type="match status" value="1"/>
</dbReference>
<dbReference type="Pfam" id="PF00486">
    <property type="entry name" value="Trans_reg_C"/>
    <property type="match status" value="1"/>
</dbReference>
<feature type="domain" description="OmpR/PhoB-type" evidence="9">
    <location>
        <begin position="124"/>
        <end position="222"/>
    </location>
</feature>
<dbReference type="InterPro" id="IPR001789">
    <property type="entry name" value="Sig_transdc_resp-reg_receiver"/>
</dbReference>
<dbReference type="EMBL" id="WERX01000033">
    <property type="protein sequence ID" value="MDV7694999.1"/>
    <property type="molecule type" value="Genomic_DNA"/>
</dbReference>
<keyword evidence="1 6" id="KW-0597">Phosphoprotein</keyword>
<dbReference type="SMART" id="SM00448">
    <property type="entry name" value="REC"/>
    <property type="match status" value="1"/>
</dbReference>